<evidence type="ECO:0008006" key="7">
    <source>
        <dbReference type="Google" id="ProtNLM"/>
    </source>
</evidence>
<protein>
    <recommendedName>
        <fullName evidence="7">Alpha-1,2-mannosidase</fullName>
    </recommendedName>
</protein>
<gene>
    <name evidence="5" type="ORF">N7530_000385</name>
</gene>
<keyword evidence="6" id="KW-1185">Reference proteome</keyword>
<dbReference type="FunFam" id="3.30.2080.10:FF:000001">
    <property type="entry name" value="Alpha-1,2-mannosidase subfamily"/>
    <property type="match status" value="1"/>
</dbReference>
<dbReference type="Pfam" id="PF07971">
    <property type="entry name" value="Glyco_hydro_92"/>
    <property type="match status" value="1"/>
</dbReference>
<dbReference type="Gene3D" id="3.30.2080.10">
    <property type="entry name" value="GH92 mannosidase domain"/>
    <property type="match status" value="1"/>
</dbReference>
<dbReference type="InterPro" id="IPR012939">
    <property type="entry name" value="Glyco_hydro_92"/>
</dbReference>
<dbReference type="InterPro" id="IPR041371">
    <property type="entry name" value="GH92_N"/>
</dbReference>
<dbReference type="Gene3D" id="1.20.1610.10">
    <property type="entry name" value="alpha-1,2-mannosidases domains"/>
    <property type="match status" value="1"/>
</dbReference>
<evidence type="ECO:0000259" key="4">
    <source>
        <dbReference type="Pfam" id="PF17678"/>
    </source>
</evidence>
<feature type="domain" description="Glycosyl hydrolase family 92 N-terminal" evidence="4">
    <location>
        <begin position="35"/>
        <end position="282"/>
    </location>
</feature>
<reference evidence="5" key="1">
    <citation type="submission" date="2022-12" db="EMBL/GenBank/DDBJ databases">
        <authorList>
            <person name="Petersen C."/>
        </authorList>
    </citation>
    <scope>NUCLEOTIDE SEQUENCE</scope>
    <source>
        <strain evidence="5">IBT 17660</strain>
    </source>
</reference>
<dbReference type="Pfam" id="PF17678">
    <property type="entry name" value="Glyco_hydro_92N"/>
    <property type="match status" value="1"/>
</dbReference>
<comment type="caution">
    <text evidence="5">The sequence shown here is derived from an EMBL/GenBank/DDBJ whole genome shotgun (WGS) entry which is preliminary data.</text>
</comment>
<dbReference type="SUPFAM" id="SSF48208">
    <property type="entry name" value="Six-hairpin glycosidases"/>
    <property type="match status" value="1"/>
</dbReference>
<evidence type="ECO:0000313" key="5">
    <source>
        <dbReference type="EMBL" id="KAJ5486085.1"/>
    </source>
</evidence>
<dbReference type="PANTHER" id="PTHR12143:SF25">
    <property type="entry name" value="FAMILY PROTEIN, PUTATIVE (AFU_ORTHOLOGUE AFUA_1G10790)-RELATED"/>
    <property type="match status" value="1"/>
</dbReference>
<evidence type="ECO:0000256" key="2">
    <source>
        <dbReference type="SAM" id="SignalP"/>
    </source>
</evidence>
<organism evidence="5 6">
    <name type="scientific">Penicillium desertorum</name>
    <dbReference type="NCBI Taxonomy" id="1303715"/>
    <lineage>
        <taxon>Eukaryota</taxon>
        <taxon>Fungi</taxon>
        <taxon>Dikarya</taxon>
        <taxon>Ascomycota</taxon>
        <taxon>Pezizomycotina</taxon>
        <taxon>Eurotiomycetes</taxon>
        <taxon>Eurotiomycetidae</taxon>
        <taxon>Eurotiales</taxon>
        <taxon>Aspergillaceae</taxon>
        <taxon>Penicillium</taxon>
    </lineage>
</organism>
<dbReference type="InterPro" id="IPR050883">
    <property type="entry name" value="PNGase"/>
</dbReference>
<reference evidence="5" key="2">
    <citation type="journal article" date="2023" name="IMA Fungus">
        <title>Comparative genomic study of the Penicillium genus elucidates a diverse pangenome and 15 lateral gene transfer events.</title>
        <authorList>
            <person name="Petersen C."/>
            <person name="Sorensen T."/>
            <person name="Nielsen M.R."/>
            <person name="Sondergaard T.E."/>
            <person name="Sorensen J.L."/>
            <person name="Fitzpatrick D.A."/>
            <person name="Frisvad J.C."/>
            <person name="Nielsen K.L."/>
        </authorList>
    </citation>
    <scope>NUCLEOTIDE SEQUENCE</scope>
    <source>
        <strain evidence="5">IBT 17660</strain>
    </source>
</reference>
<dbReference type="Proteomes" id="UP001147760">
    <property type="component" value="Unassembled WGS sequence"/>
</dbReference>
<dbReference type="Gene3D" id="1.20.1050.60">
    <property type="entry name" value="alpha-1,2-mannosidase"/>
    <property type="match status" value="1"/>
</dbReference>
<dbReference type="GO" id="GO:0005829">
    <property type="term" value="C:cytosol"/>
    <property type="evidence" value="ECO:0007669"/>
    <property type="project" value="TreeGrafter"/>
</dbReference>
<dbReference type="FunFam" id="1.20.1610.10:FF:000002">
    <property type="entry name" value="Alpha-1,2-mannosidase family protein"/>
    <property type="match status" value="1"/>
</dbReference>
<keyword evidence="2" id="KW-0732">Signal</keyword>
<feature type="signal peptide" evidence="2">
    <location>
        <begin position="1"/>
        <end position="21"/>
    </location>
</feature>
<dbReference type="OrthoDB" id="449263at2759"/>
<dbReference type="InterPro" id="IPR008928">
    <property type="entry name" value="6-hairpin_glycosidase_sf"/>
</dbReference>
<dbReference type="GO" id="GO:0006516">
    <property type="term" value="P:glycoprotein catabolic process"/>
    <property type="evidence" value="ECO:0007669"/>
    <property type="project" value="TreeGrafter"/>
</dbReference>
<dbReference type="GO" id="GO:0005975">
    <property type="term" value="P:carbohydrate metabolic process"/>
    <property type="evidence" value="ECO:0007669"/>
    <property type="project" value="InterPro"/>
</dbReference>
<dbReference type="AlphaFoldDB" id="A0A9W9X9D7"/>
<dbReference type="NCBIfam" id="TIGR01180">
    <property type="entry name" value="aman2_put"/>
    <property type="match status" value="1"/>
</dbReference>
<dbReference type="Gene3D" id="2.70.98.10">
    <property type="match status" value="1"/>
</dbReference>
<dbReference type="EMBL" id="JAPWDO010000001">
    <property type="protein sequence ID" value="KAJ5486085.1"/>
    <property type="molecule type" value="Genomic_DNA"/>
</dbReference>
<sequence length="929" mass="102590">MPPYKLLLSLLFTSSRALVNAADTSPVEDYDVLQYINPLIGSANGGNVFPGASLPYGMAKAVADTDSGSNQGGFAYEGGSVTGFSSMHDSGTGGSPSLGNFPLFPYAKCAGDDVNGCVYPKNQRKTKYKPDSVQAHPGYFAIELASGVRADMTTAHHTSLFRFQFPSDEDTSPLILLDLTDLSNSRQDNATISVDKTTGRMTGDARFAPSFGSGTYVMHFCADFKSAAPQRDSGIFVNSRASAGVHDLRISRSINGYPLPGGGFVRFESAPDNTVLARVGISFMNTEQACAHAESEIRHFDFNAIRQQAVDKWTEKMRPIRVSRTNIDASVLTNFYSGIYRTMINPQNYTGENPLWQSSEPYFDSFYCLWDSFRSQIPFLTIFDPSSVMQMVRSLIDTQRHLGWLPDCRMSLCKGYTQGGSNADNVLADVYLKGLKDGIDWDAGYAAVQKDAEEEPYDWSSEGRGGLRSWKHLHYIPVEDFDYEGFGTMTRSISRTLEYSYNDFAIAQMARGLNKTADAERYERRSRYWQNLFKKDQASLWQNKDTGFTGFFQPKHLNGTWGDQDPLACSNIDQSGRACSLQNTAGETFESSIWEYQFFVPHDMQTLITLLGGPTNFITRLDYLHDQNITYIGNEPAFLTVFQYHYAGRPAKSTSRVRTYIPDYFSPTPAGLPGNDDSGAMGSFVAMAMMGLFPNPGQSVYLLTVPFFESVSIVSPLTGKTATVKTINWTEFNTANATGDVAGGNGFIQSAMLDGKPYTRNWIGHDFFTEGRELVLVLGKEESDWGTRLEDLPPSLAREAGVAGGDAVVRDGPRQGRECSLGGDQGQRPQNLRVFLLTLLNNVKVSHLLLDTCRPHVAAAILGINEPASRMRYIRLQQKHSFEAVGRRVKKDATVINKKPPTEKKAAPANETDATEGEADEKAAENRDQ</sequence>
<feature type="domain" description="Glycosyl hydrolase family 92" evidence="3">
    <location>
        <begin position="288"/>
        <end position="779"/>
    </location>
</feature>
<dbReference type="GO" id="GO:0030246">
    <property type="term" value="F:carbohydrate binding"/>
    <property type="evidence" value="ECO:0007669"/>
    <property type="project" value="InterPro"/>
</dbReference>
<dbReference type="PANTHER" id="PTHR12143">
    <property type="entry name" value="PEPTIDE N-GLYCANASE PNGASE -RELATED"/>
    <property type="match status" value="1"/>
</dbReference>
<feature type="region of interest" description="Disordered" evidence="1">
    <location>
        <begin position="893"/>
        <end position="929"/>
    </location>
</feature>
<dbReference type="GO" id="GO:0000224">
    <property type="term" value="F:peptide-N4-(N-acetyl-beta-glucosaminyl)asparagine amidase activity"/>
    <property type="evidence" value="ECO:0007669"/>
    <property type="project" value="TreeGrafter"/>
</dbReference>
<feature type="compositionally biased region" description="Basic and acidic residues" evidence="1">
    <location>
        <begin position="920"/>
        <end position="929"/>
    </location>
</feature>
<evidence type="ECO:0000313" key="6">
    <source>
        <dbReference type="Proteomes" id="UP001147760"/>
    </source>
</evidence>
<dbReference type="GO" id="GO:0005634">
    <property type="term" value="C:nucleus"/>
    <property type="evidence" value="ECO:0007669"/>
    <property type="project" value="TreeGrafter"/>
</dbReference>
<evidence type="ECO:0000256" key="1">
    <source>
        <dbReference type="SAM" id="MobiDB-lite"/>
    </source>
</evidence>
<proteinExistence type="predicted"/>
<name>A0A9W9X9D7_9EURO</name>
<dbReference type="InterPro" id="IPR005887">
    <property type="entry name" value="GH92_a_mannosidase_put"/>
</dbReference>
<dbReference type="InterPro" id="IPR014718">
    <property type="entry name" value="GH-type_carb-bd"/>
</dbReference>
<dbReference type="FunFam" id="1.20.1050.60:FF:000002">
    <property type="entry name" value="Glycosyl hydrolase family 92"/>
    <property type="match status" value="1"/>
</dbReference>
<feature type="chain" id="PRO_5040964893" description="Alpha-1,2-mannosidase" evidence="2">
    <location>
        <begin position="22"/>
        <end position="929"/>
    </location>
</feature>
<accession>A0A9W9X9D7</accession>
<dbReference type="FunFam" id="2.70.98.10:FF:000010">
    <property type="entry name" value="Alpha-1,2-mannosidase family protein"/>
    <property type="match status" value="1"/>
</dbReference>
<evidence type="ECO:0000259" key="3">
    <source>
        <dbReference type="Pfam" id="PF07971"/>
    </source>
</evidence>